<dbReference type="Proteomes" id="UP000071641">
    <property type="component" value="Unassembled WGS sequence"/>
</dbReference>
<feature type="compositionally biased region" description="Basic and acidic residues" evidence="1">
    <location>
        <begin position="155"/>
        <end position="172"/>
    </location>
</feature>
<evidence type="ECO:0000313" key="3">
    <source>
        <dbReference type="Proteomes" id="UP000071641"/>
    </source>
</evidence>
<name>A0A128F107_9GAMM</name>
<dbReference type="EMBL" id="FIZX01000001">
    <property type="protein sequence ID" value="CZF79926.1"/>
    <property type="molecule type" value="Genomic_DNA"/>
</dbReference>
<gene>
    <name evidence="2" type="ORF">GCE9029_01740</name>
</gene>
<evidence type="ECO:0000256" key="1">
    <source>
        <dbReference type="SAM" id="MobiDB-lite"/>
    </source>
</evidence>
<dbReference type="STRING" id="1796497.GCE9029_01740"/>
<proteinExistence type="predicted"/>
<sequence>MATDSFLHRWSKRKQEQNSAEDEKPPETELIEDDAELVVSEAVAEPEESELPPPSMDDVERLKEGDSAAAFLAKGVSSQVKKAALRKLFHSDAYNVLDGMNDYDLDYSKTANLSAEVAESLRKWTKEKLEEATEEKPEDEALAQETPSDQSVNEDSLKELPEGETKSTHEELGDNLSHAEGQNVPIESVDKNLDGS</sequence>
<organism evidence="2 3">
    <name type="scientific">Grimontia celer</name>
    <dbReference type="NCBI Taxonomy" id="1796497"/>
    <lineage>
        <taxon>Bacteria</taxon>
        <taxon>Pseudomonadati</taxon>
        <taxon>Pseudomonadota</taxon>
        <taxon>Gammaproteobacteria</taxon>
        <taxon>Vibrionales</taxon>
        <taxon>Vibrionaceae</taxon>
        <taxon>Grimontia</taxon>
    </lineage>
</organism>
<dbReference type="AlphaFoldDB" id="A0A128F107"/>
<accession>A0A128F107</accession>
<feature type="region of interest" description="Disordered" evidence="1">
    <location>
        <begin position="1"/>
        <end position="34"/>
    </location>
</feature>
<dbReference type="InterPro" id="IPR021735">
    <property type="entry name" value="DUF3306"/>
</dbReference>
<dbReference type="OrthoDB" id="6399678at2"/>
<evidence type="ECO:0008006" key="4">
    <source>
        <dbReference type="Google" id="ProtNLM"/>
    </source>
</evidence>
<feature type="region of interest" description="Disordered" evidence="1">
    <location>
        <begin position="127"/>
        <end position="196"/>
    </location>
</feature>
<protein>
    <recommendedName>
        <fullName evidence="4">DUF3306 domain-containing protein</fullName>
    </recommendedName>
</protein>
<reference evidence="3" key="1">
    <citation type="submission" date="2016-02" db="EMBL/GenBank/DDBJ databases">
        <authorList>
            <person name="Rodrigo-Torres Lidia"/>
            <person name="Arahal R.David."/>
        </authorList>
    </citation>
    <scope>NUCLEOTIDE SEQUENCE [LARGE SCALE GENOMIC DNA]</scope>
    <source>
        <strain evidence="3">CECT 9029</strain>
    </source>
</reference>
<keyword evidence="3" id="KW-1185">Reference proteome</keyword>
<dbReference type="RefSeq" id="WP_062662627.1">
    <property type="nucleotide sequence ID" value="NZ_FIZX01000001.1"/>
</dbReference>
<feature type="compositionally biased region" description="Basic and acidic residues" evidence="1">
    <location>
        <begin position="13"/>
        <end position="27"/>
    </location>
</feature>
<dbReference type="Pfam" id="PF11748">
    <property type="entry name" value="DUF3306"/>
    <property type="match status" value="1"/>
</dbReference>
<feature type="compositionally biased region" description="Polar residues" evidence="1">
    <location>
        <begin position="145"/>
        <end position="154"/>
    </location>
</feature>
<evidence type="ECO:0000313" key="2">
    <source>
        <dbReference type="EMBL" id="CZF79926.1"/>
    </source>
</evidence>